<protein>
    <submittedName>
        <fullName evidence="1">Uncharacterized protein</fullName>
    </submittedName>
</protein>
<sequence>MCLWSFSSFMFSSFMFSSFMFSSFMFSSFMFSSFMFSASSRDTCTSVQSDVLQGGHKPLFNYLRNCSNSSGKYLLICKS</sequence>
<gene>
    <name evidence="1" type="ORF">QBC35DRAFT_93447</name>
</gene>
<reference evidence="1" key="2">
    <citation type="submission" date="2023-05" db="EMBL/GenBank/DDBJ databases">
        <authorList>
            <consortium name="Lawrence Berkeley National Laboratory"/>
            <person name="Steindorff A."/>
            <person name="Hensen N."/>
            <person name="Bonometti L."/>
            <person name="Westerberg I."/>
            <person name="Brannstrom I.O."/>
            <person name="Guillou S."/>
            <person name="Cros-Aarteil S."/>
            <person name="Calhoun S."/>
            <person name="Haridas S."/>
            <person name="Kuo A."/>
            <person name="Mondo S."/>
            <person name="Pangilinan J."/>
            <person name="Riley R."/>
            <person name="Labutti K."/>
            <person name="Andreopoulos B."/>
            <person name="Lipzen A."/>
            <person name="Chen C."/>
            <person name="Yanf M."/>
            <person name="Daum C."/>
            <person name="Ng V."/>
            <person name="Clum A."/>
            <person name="Ohm R."/>
            <person name="Martin F."/>
            <person name="Silar P."/>
            <person name="Natvig D."/>
            <person name="Lalanne C."/>
            <person name="Gautier V."/>
            <person name="Ament-Velasquez S.L."/>
            <person name="Kruys A."/>
            <person name="Hutchinson M.I."/>
            <person name="Powell A.J."/>
            <person name="Barry K."/>
            <person name="Miller A.N."/>
            <person name="Grigoriev I.V."/>
            <person name="Debuchy R."/>
            <person name="Gladieux P."/>
            <person name="Thoren M.H."/>
            <person name="Johannesson H."/>
        </authorList>
    </citation>
    <scope>NUCLEOTIDE SEQUENCE</scope>
    <source>
        <strain evidence="1">PSN309</strain>
    </source>
</reference>
<proteinExistence type="predicted"/>
<name>A0AAN7ACI5_9PEZI</name>
<keyword evidence="2" id="KW-1185">Reference proteome</keyword>
<comment type="caution">
    <text evidence="1">The sequence shown here is derived from an EMBL/GenBank/DDBJ whole genome shotgun (WGS) entry which is preliminary data.</text>
</comment>
<evidence type="ECO:0000313" key="1">
    <source>
        <dbReference type="EMBL" id="KAK4183591.1"/>
    </source>
</evidence>
<dbReference type="EMBL" id="MU864538">
    <property type="protein sequence ID" value="KAK4183591.1"/>
    <property type="molecule type" value="Genomic_DNA"/>
</dbReference>
<dbReference type="Proteomes" id="UP001302126">
    <property type="component" value="Unassembled WGS sequence"/>
</dbReference>
<dbReference type="AlphaFoldDB" id="A0AAN7ACI5"/>
<reference evidence="1" key="1">
    <citation type="journal article" date="2023" name="Mol. Phylogenet. Evol.">
        <title>Genome-scale phylogeny and comparative genomics of the fungal order Sordariales.</title>
        <authorList>
            <person name="Hensen N."/>
            <person name="Bonometti L."/>
            <person name="Westerberg I."/>
            <person name="Brannstrom I.O."/>
            <person name="Guillou S."/>
            <person name="Cros-Aarteil S."/>
            <person name="Calhoun S."/>
            <person name="Haridas S."/>
            <person name="Kuo A."/>
            <person name="Mondo S."/>
            <person name="Pangilinan J."/>
            <person name="Riley R."/>
            <person name="LaButti K."/>
            <person name="Andreopoulos B."/>
            <person name="Lipzen A."/>
            <person name="Chen C."/>
            <person name="Yan M."/>
            <person name="Daum C."/>
            <person name="Ng V."/>
            <person name="Clum A."/>
            <person name="Steindorff A."/>
            <person name="Ohm R.A."/>
            <person name="Martin F."/>
            <person name="Silar P."/>
            <person name="Natvig D.O."/>
            <person name="Lalanne C."/>
            <person name="Gautier V."/>
            <person name="Ament-Velasquez S.L."/>
            <person name="Kruys A."/>
            <person name="Hutchinson M.I."/>
            <person name="Powell A.J."/>
            <person name="Barry K."/>
            <person name="Miller A.N."/>
            <person name="Grigoriev I.V."/>
            <person name="Debuchy R."/>
            <person name="Gladieux P."/>
            <person name="Hiltunen Thoren M."/>
            <person name="Johannesson H."/>
        </authorList>
    </citation>
    <scope>NUCLEOTIDE SEQUENCE</scope>
    <source>
        <strain evidence="1">PSN309</strain>
    </source>
</reference>
<evidence type="ECO:0000313" key="2">
    <source>
        <dbReference type="Proteomes" id="UP001302126"/>
    </source>
</evidence>
<organism evidence="1 2">
    <name type="scientific">Podospora australis</name>
    <dbReference type="NCBI Taxonomy" id="1536484"/>
    <lineage>
        <taxon>Eukaryota</taxon>
        <taxon>Fungi</taxon>
        <taxon>Dikarya</taxon>
        <taxon>Ascomycota</taxon>
        <taxon>Pezizomycotina</taxon>
        <taxon>Sordariomycetes</taxon>
        <taxon>Sordariomycetidae</taxon>
        <taxon>Sordariales</taxon>
        <taxon>Podosporaceae</taxon>
        <taxon>Podospora</taxon>
    </lineage>
</organism>
<accession>A0AAN7ACI5</accession>